<reference evidence="10 11" key="1">
    <citation type="submission" date="2019-04" db="EMBL/GenBank/DDBJ databases">
        <title>Complete genome sequence of Arthrobacter sp. ZXY-2 associated with effective atrazine degradation and salt adaptation.</title>
        <authorList>
            <person name="Zhao X."/>
        </authorList>
    </citation>
    <scope>NUCLEOTIDE SEQUENCE [LARGE SCALE GENOMIC DNA]</scope>
    <source>
        <strain evidence="11">ZP60</strain>
    </source>
</reference>
<dbReference type="InterPro" id="IPR042296">
    <property type="entry name" value="tRNA_met_Trm1_C"/>
</dbReference>
<sequence>MRVTEGQVTVEVPEQADAGKGENVFFNPVQELNRDLTIATLRAVREREPRAERYLDATAASGVRGVRAAADGWEATLCDVDPDAVALCERNLERNGLSGTVRHEDANVAMHSDPWDVVDIDPFGTPIPFADAAFQGTRDLVCVTATDTAPLCGAHFESGVRSYSAIPRNTEYHAEMGMRILLGAMVRTAARYDVAARPILSHATKHYARTYLELDHGATVANAAVDELGHVYHCQQCLYRSHEAGLHADAPDACPNCGQHLQTAGPLWLGGTCEPDFAAAVTEHLTEDMGTADRAAELLATLGAELPTPTHYDQHRLCKRWGVGAPAMDDFLDALRAAGHESSRTHYGGTTFKTAADVTEIRDATVDSS</sequence>
<dbReference type="InterPro" id="IPR022923">
    <property type="entry name" value="TRM1_arc_bac"/>
</dbReference>
<dbReference type="RefSeq" id="WP_015761692.1">
    <property type="nucleotide sequence ID" value="NZ_CP039375.1"/>
</dbReference>
<evidence type="ECO:0000256" key="7">
    <source>
        <dbReference type="ARBA" id="ARBA00039099"/>
    </source>
</evidence>
<keyword evidence="8" id="KW-0479">Metal-binding</keyword>
<dbReference type="Proteomes" id="UP000297053">
    <property type="component" value="Chromosome"/>
</dbReference>
<evidence type="ECO:0000256" key="1">
    <source>
        <dbReference type="ARBA" id="ARBA00022555"/>
    </source>
</evidence>
<name>A0A4D6KDP1_9EURY</name>
<reference evidence="10 11" key="2">
    <citation type="submission" date="2019-04" db="EMBL/GenBank/DDBJ databases">
        <authorList>
            <person name="Yang S."/>
            <person name="Wei W."/>
        </authorList>
    </citation>
    <scope>NUCLEOTIDE SEQUENCE [LARGE SCALE GENOMIC DNA]</scope>
    <source>
        <strain evidence="11">ZP60</strain>
    </source>
</reference>
<feature type="binding site" evidence="8">
    <location>
        <position position="237"/>
    </location>
    <ligand>
        <name>Zn(2+)</name>
        <dbReference type="ChEBI" id="CHEBI:29105"/>
    </ligand>
</feature>
<feature type="binding site" evidence="8">
    <location>
        <position position="254"/>
    </location>
    <ligand>
        <name>Zn(2+)</name>
        <dbReference type="ChEBI" id="CHEBI:29105"/>
    </ligand>
</feature>
<dbReference type="AlphaFoldDB" id="A0A4D6KDP1"/>
<evidence type="ECO:0000256" key="4">
    <source>
        <dbReference type="ARBA" id="ARBA00022691"/>
    </source>
</evidence>
<keyword evidence="3 8" id="KW-0808">Transferase</keyword>
<comment type="catalytic activity">
    <reaction evidence="8">
        <text>guanosine(26) in tRNA + 2 S-adenosyl-L-methionine = N(2)-dimethylguanosine(26) in tRNA + 2 S-adenosyl-L-homocysteine + 2 H(+)</text>
        <dbReference type="Rhea" id="RHEA:43140"/>
        <dbReference type="Rhea" id="RHEA-COMP:10359"/>
        <dbReference type="Rhea" id="RHEA-COMP:10360"/>
        <dbReference type="ChEBI" id="CHEBI:15378"/>
        <dbReference type="ChEBI" id="CHEBI:57856"/>
        <dbReference type="ChEBI" id="CHEBI:59789"/>
        <dbReference type="ChEBI" id="CHEBI:74269"/>
        <dbReference type="ChEBI" id="CHEBI:74513"/>
        <dbReference type="EC" id="2.1.1.216"/>
    </reaction>
</comment>
<dbReference type="PANTHER" id="PTHR10631:SF3">
    <property type="entry name" value="TRNA (GUANINE(26)-N(2))-DIMETHYLTRANSFERASE"/>
    <property type="match status" value="1"/>
</dbReference>
<evidence type="ECO:0000256" key="2">
    <source>
        <dbReference type="ARBA" id="ARBA00022603"/>
    </source>
</evidence>
<comment type="similarity">
    <text evidence="8 9">Belongs to the class I-like SAM-binding methyltransferase superfamily. Trm1 family.</text>
</comment>
<dbReference type="HAMAP" id="MF_00290">
    <property type="entry name" value="tRNA_dimethyltr_TRM1"/>
    <property type="match status" value="1"/>
</dbReference>
<evidence type="ECO:0000313" key="11">
    <source>
        <dbReference type="Proteomes" id="UP000297053"/>
    </source>
</evidence>
<keyword evidence="6 8" id="KW-0694">RNA-binding</keyword>
<evidence type="ECO:0000256" key="5">
    <source>
        <dbReference type="ARBA" id="ARBA00022694"/>
    </source>
</evidence>
<dbReference type="GO" id="GO:0046872">
    <property type="term" value="F:metal ion binding"/>
    <property type="evidence" value="ECO:0007669"/>
    <property type="project" value="UniProtKB-KW"/>
</dbReference>
<dbReference type="Gene3D" id="3.30.56.70">
    <property type="entry name" value="N2,N2-dimethylguanosine tRNA methyltransferase, C-terminal domain"/>
    <property type="match status" value="1"/>
</dbReference>
<proteinExistence type="inferred from homology"/>
<gene>
    <name evidence="8" type="primary">trm1</name>
    <name evidence="10" type="ORF">E5139_06745</name>
</gene>
<feature type="binding site" evidence="8">
    <location>
        <position position="34"/>
    </location>
    <ligand>
        <name>S-adenosyl-L-methionine</name>
        <dbReference type="ChEBI" id="CHEBI:59789"/>
    </ligand>
</feature>
<evidence type="ECO:0000313" key="10">
    <source>
        <dbReference type="EMBL" id="QCD65345.1"/>
    </source>
</evidence>
<evidence type="ECO:0000256" key="8">
    <source>
        <dbReference type="HAMAP-Rule" id="MF_00290"/>
    </source>
</evidence>
<dbReference type="GO" id="GO:0000049">
    <property type="term" value="F:tRNA binding"/>
    <property type="evidence" value="ECO:0007669"/>
    <property type="project" value="UniProtKB-UniRule"/>
</dbReference>
<evidence type="ECO:0000256" key="3">
    <source>
        <dbReference type="ARBA" id="ARBA00022679"/>
    </source>
</evidence>
<keyword evidence="4 8" id="KW-0949">S-adenosyl-L-methionine</keyword>
<dbReference type="Gene3D" id="3.40.50.150">
    <property type="entry name" value="Vaccinia Virus protein VP39"/>
    <property type="match status" value="1"/>
</dbReference>
<dbReference type="PROSITE" id="PS51626">
    <property type="entry name" value="SAM_MT_TRM1"/>
    <property type="match status" value="1"/>
</dbReference>
<keyword evidence="5 8" id="KW-0819">tRNA processing</keyword>
<dbReference type="NCBIfam" id="NF003327">
    <property type="entry name" value="PRK04338.1-1"/>
    <property type="match status" value="1"/>
</dbReference>
<feature type="binding site" evidence="8">
    <location>
        <position position="105"/>
    </location>
    <ligand>
        <name>S-adenosyl-L-methionine</name>
        <dbReference type="ChEBI" id="CHEBI:59789"/>
    </ligand>
</feature>
<feature type="binding site" evidence="8">
    <location>
        <position position="64"/>
    </location>
    <ligand>
        <name>S-adenosyl-L-methionine</name>
        <dbReference type="ChEBI" id="CHEBI:59789"/>
    </ligand>
</feature>
<feature type="binding site" evidence="8">
    <location>
        <position position="257"/>
    </location>
    <ligand>
        <name>Zn(2+)</name>
        <dbReference type="ChEBI" id="CHEBI:29105"/>
    </ligand>
</feature>
<dbReference type="Pfam" id="PF02005">
    <property type="entry name" value="TRM"/>
    <property type="match status" value="1"/>
</dbReference>
<dbReference type="GO" id="GO:0160104">
    <property type="term" value="F:tRNA (guanine(26)-N2)-dimethyltransferase activity"/>
    <property type="evidence" value="ECO:0007669"/>
    <property type="project" value="UniProtKB-UniRule"/>
</dbReference>
<keyword evidence="1 8" id="KW-0820">tRNA-binding</keyword>
<organism evidence="10 11">
    <name type="scientific">Halomicrobium mukohataei</name>
    <dbReference type="NCBI Taxonomy" id="57705"/>
    <lineage>
        <taxon>Archaea</taxon>
        <taxon>Methanobacteriati</taxon>
        <taxon>Methanobacteriota</taxon>
        <taxon>Stenosarchaea group</taxon>
        <taxon>Halobacteria</taxon>
        <taxon>Halobacteriales</taxon>
        <taxon>Haloarculaceae</taxon>
        <taxon>Halomicrobium</taxon>
    </lineage>
</organism>
<dbReference type="SUPFAM" id="SSF53335">
    <property type="entry name" value="S-adenosyl-L-methionine-dependent methyltransferases"/>
    <property type="match status" value="1"/>
</dbReference>
<evidence type="ECO:0000256" key="6">
    <source>
        <dbReference type="ARBA" id="ARBA00022884"/>
    </source>
</evidence>
<dbReference type="EMBL" id="CP039375">
    <property type="protein sequence ID" value="QCD65345.1"/>
    <property type="molecule type" value="Genomic_DNA"/>
</dbReference>
<dbReference type="EC" id="2.1.1.216" evidence="7 8"/>
<dbReference type="GeneID" id="42178619"/>
<comment type="function">
    <text evidence="8">Dimethylates a single guanine residue at position 26 of a number of tRNAs using S-adenosyl-L-methionine as donor of the methyl groups.</text>
</comment>
<dbReference type="InterPro" id="IPR029063">
    <property type="entry name" value="SAM-dependent_MTases_sf"/>
</dbReference>
<feature type="binding site" evidence="8">
    <location>
        <position position="234"/>
    </location>
    <ligand>
        <name>Zn(2+)</name>
        <dbReference type="ChEBI" id="CHEBI:29105"/>
    </ligand>
</feature>
<feature type="binding site" evidence="8">
    <location>
        <position position="79"/>
    </location>
    <ligand>
        <name>S-adenosyl-L-methionine</name>
        <dbReference type="ChEBI" id="CHEBI:59789"/>
    </ligand>
</feature>
<protein>
    <recommendedName>
        <fullName evidence="7 8">tRNA (guanine(26)-N(2))-dimethyltransferase</fullName>
        <ecNumber evidence="7 8">2.1.1.216</ecNumber>
    </recommendedName>
    <alternativeName>
        <fullName evidence="8">tRNA 2,2-dimethylguanosine-26 methyltransferase</fullName>
    </alternativeName>
    <alternativeName>
        <fullName evidence="8">tRNA(guanine-26,N(2)-N(2)) methyltransferase</fullName>
    </alternativeName>
    <alternativeName>
        <fullName evidence="8">tRNA(m(2,2)G26)dimethyltransferase</fullName>
    </alternativeName>
</protein>
<evidence type="ECO:0000256" key="9">
    <source>
        <dbReference type="PROSITE-ProRule" id="PRU00958"/>
    </source>
</evidence>
<dbReference type="NCBIfam" id="TIGR00308">
    <property type="entry name" value="TRM1"/>
    <property type="match status" value="1"/>
</dbReference>
<dbReference type="CDD" id="cd02440">
    <property type="entry name" value="AdoMet_MTases"/>
    <property type="match status" value="1"/>
</dbReference>
<keyword evidence="2 8" id="KW-0489">Methyltransferase</keyword>
<dbReference type="InterPro" id="IPR002905">
    <property type="entry name" value="Trm1"/>
</dbReference>
<keyword evidence="8" id="KW-0862">Zinc</keyword>
<feature type="binding site" evidence="8">
    <location>
        <position position="106"/>
    </location>
    <ligand>
        <name>S-adenosyl-L-methionine</name>
        <dbReference type="ChEBI" id="CHEBI:59789"/>
    </ligand>
</feature>
<dbReference type="GO" id="GO:0002940">
    <property type="term" value="P:tRNA N2-guanine methylation"/>
    <property type="evidence" value="ECO:0007669"/>
    <property type="project" value="TreeGrafter"/>
</dbReference>
<dbReference type="KEGG" id="halz:E5139_06745"/>
<dbReference type="PANTHER" id="PTHR10631">
    <property type="entry name" value="N 2 ,N 2 -DIMETHYLGUANOSINE TRNA METHYLTRANSFERASE"/>
    <property type="match status" value="1"/>
</dbReference>
<dbReference type="OMA" id="VFYNPVM"/>
<accession>A0A4D6KDP1</accession>